<dbReference type="Proteomes" id="UP000800981">
    <property type="component" value="Unassembled WGS sequence"/>
</dbReference>
<evidence type="ECO:0000256" key="3">
    <source>
        <dbReference type="SAM" id="MobiDB-lite"/>
    </source>
</evidence>
<dbReference type="PROSITE" id="PS51186">
    <property type="entry name" value="GNAT"/>
    <property type="match status" value="1"/>
</dbReference>
<dbReference type="Pfam" id="PF00583">
    <property type="entry name" value="Acetyltransf_1"/>
    <property type="match status" value="1"/>
</dbReference>
<sequence length="290" mass="31460">MPTMVHLRPMTVHDVEAVAAVVDAADRAAERRPGDDYRPPSDEQRGVMDRGTRRFIERDPAGAWVADRDGEVVGIAEAIRRGPFWGLSMLFVHPSAQSQGVGRRLLETALAYADGAELRMIMTSSDPRALRRYSLAGLDIHPAVNADGVVHRSAIPAGLPGRAGDEDDLDLVERVDVSLRGSRREDVEFMLATGARLDVIDSPDGSGYVVSRSDRVAMLGATDERTATALLWRALAQAEGKAHISCLTAQQDWAVRVALTARLSVAPTGPLFVSGMERPPGPWIANGWYF</sequence>
<feature type="region of interest" description="Disordered" evidence="3">
    <location>
        <begin position="28"/>
        <end position="50"/>
    </location>
</feature>
<protein>
    <submittedName>
        <fullName evidence="5">GNAT family N-acetyltransferase</fullName>
    </submittedName>
</protein>
<accession>A0ABX0GTA2</accession>
<dbReference type="CDD" id="cd04301">
    <property type="entry name" value="NAT_SF"/>
    <property type="match status" value="1"/>
</dbReference>
<evidence type="ECO:0000256" key="2">
    <source>
        <dbReference type="ARBA" id="ARBA00023315"/>
    </source>
</evidence>
<keyword evidence="1" id="KW-0808">Transferase</keyword>
<dbReference type="PANTHER" id="PTHR43877">
    <property type="entry name" value="AMINOALKYLPHOSPHONATE N-ACETYLTRANSFERASE-RELATED-RELATED"/>
    <property type="match status" value="1"/>
</dbReference>
<proteinExistence type="predicted"/>
<evidence type="ECO:0000256" key="1">
    <source>
        <dbReference type="ARBA" id="ARBA00022679"/>
    </source>
</evidence>
<name>A0ABX0GTA2_9ACTN</name>
<keyword evidence="6" id="KW-1185">Reference proteome</keyword>
<dbReference type="InterPro" id="IPR016181">
    <property type="entry name" value="Acyl_CoA_acyltransferase"/>
</dbReference>
<dbReference type="RefSeq" id="WP_166278031.1">
    <property type="nucleotide sequence ID" value="NZ_JAANNP010000001.1"/>
</dbReference>
<comment type="caution">
    <text evidence="5">The sequence shown here is derived from an EMBL/GenBank/DDBJ whole genome shotgun (WGS) entry which is preliminary data.</text>
</comment>
<dbReference type="SUPFAM" id="SSF55729">
    <property type="entry name" value="Acyl-CoA N-acyltransferases (Nat)"/>
    <property type="match status" value="1"/>
</dbReference>
<keyword evidence="2" id="KW-0012">Acyltransferase</keyword>
<evidence type="ECO:0000259" key="4">
    <source>
        <dbReference type="PROSITE" id="PS51186"/>
    </source>
</evidence>
<dbReference type="PANTHER" id="PTHR43877:SF2">
    <property type="entry name" value="AMINOALKYLPHOSPHONATE N-ACETYLTRANSFERASE-RELATED"/>
    <property type="match status" value="1"/>
</dbReference>
<evidence type="ECO:0000313" key="6">
    <source>
        <dbReference type="Proteomes" id="UP000800981"/>
    </source>
</evidence>
<reference evidence="5 6" key="1">
    <citation type="submission" date="2020-03" db="EMBL/GenBank/DDBJ databases">
        <title>Two novel Motilibacter sp.</title>
        <authorList>
            <person name="Liu S."/>
        </authorList>
    </citation>
    <scope>NUCLEOTIDE SEQUENCE [LARGE SCALE GENOMIC DNA]</scope>
    <source>
        <strain evidence="5 6">E257</strain>
    </source>
</reference>
<feature type="domain" description="N-acetyltransferase" evidence="4">
    <location>
        <begin position="5"/>
        <end position="162"/>
    </location>
</feature>
<dbReference type="InterPro" id="IPR000182">
    <property type="entry name" value="GNAT_dom"/>
</dbReference>
<evidence type="ECO:0000313" key="5">
    <source>
        <dbReference type="EMBL" id="NHC12902.1"/>
    </source>
</evidence>
<dbReference type="InterPro" id="IPR050832">
    <property type="entry name" value="Bact_Acetyltransf"/>
</dbReference>
<organism evidence="5 6">
    <name type="scientific">Motilibacter deserti</name>
    <dbReference type="NCBI Taxonomy" id="2714956"/>
    <lineage>
        <taxon>Bacteria</taxon>
        <taxon>Bacillati</taxon>
        <taxon>Actinomycetota</taxon>
        <taxon>Actinomycetes</taxon>
        <taxon>Motilibacterales</taxon>
        <taxon>Motilibacteraceae</taxon>
        <taxon>Motilibacter</taxon>
    </lineage>
</organism>
<dbReference type="EMBL" id="JAANNP010000001">
    <property type="protein sequence ID" value="NHC12902.1"/>
    <property type="molecule type" value="Genomic_DNA"/>
</dbReference>
<gene>
    <name evidence="5" type="ORF">G9H71_03815</name>
</gene>
<dbReference type="Gene3D" id="3.40.630.30">
    <property type="match status" value="1"/>
</dbReference>